<dbReference type="EMBL" id="QWEG01000008">
    <property type="protein sequence ID" value="RHW38970.1"/>
    <property type="molecule type" value="Genomic_DNA"/>
</dbReference>
<dbReference type="AlphaFoldDB" id="A0A417YSN6"/>
<sequence>MIDHNLFHLVHLLYVNNEKKLKLTLEEEMLFAKLLEMENLPEQFKGQLNHFLPNLEENKLLLKRLEAFYGHYKQLQKVTYGMIYHSKRHAGILPALIEEVVALTLVERVAVVIFPISEMDLENNIIKGILIENGEVQTEALTHIPGTIYNLAVHTKPASVRKIRALQKSATIQIVNPVNRFRQLHLLEMVSSLPGADKFLPAFHLFNKQNLQEFAAKSRLLYLLPDRPAGDTQLITAEKLRENEWVISEENRKMLSDGENLFDDLQKKIGTRTGYLIDGQDCLHFENEPATVRVYVQKNDRQHWDIVNMIAKTSGSFAFYNTASHFDRATGNENKEVSLKVTDCALTCITYLGHFVPNLGTAFLDFYINQDGSPYLYFVGGAEQNGTLILPLSKSERGQSYLANLLLYMSGLIEREAVSHVD</sequence>
<accession>A0A417YSN6</accession>
<dbReference type="OrthoDB" id="7869153at2"/>
<name>A0A417YSN6_9BACI</name>
<dbReference type="RefSeq" id="WP_118921303.1">
    <property type="nucleotide sequence ID" value="NZ_QWEG01000008.1"/>
</dbReference>
<dbReference type="InterPro" id="IPR026838">
    <property type="entry name" value="YheC/D"/>
</dbReference>
<reference evidence="1 2" key="1">
    <citation type="journal article" date="2017" name="Int. J. Syst. Evol. Microbiol.">
        <title>Bacillus notoginsengisoli sp. nov., a novel bacterium isolated from the rhizosphere of Panax notoginseng.</title>
        <authorList>
            <person name="Zhang M.Y."/>
            <person name="Cheng J."/>
            <person name="Cai Y."/>
            <person name="Zhang T.Y."/>
            <person name="Wu Y.Y."/>
            <person name="Manikprabhu D."/>
            <person name="Li W.J."/>
            <person name="Zhang Y.X."/>
        </authorList>
    </citation>
    <scope>NUCLEOTIDE SEQUENCE [LARGE SCALE GENOMIC DNA]</scope>
    <source>
        <strain evidence="1 2">JCM 30743</strain>
    </source>
</reference>
<evidence type="ECO:0000313" key="2">
    <source>
        <dbReference type="Proteomes" id="UP000284416"/>
    </source>
</evidence>
<evidence type="ECO:0000313" key="1">
    <source>
        <dbReference type="EMBL" id="RHW38970.1"/>
    </source>
</evidence>
<dbReference type="Pfam" id="PF14398">
    <property type="entry name" value="ATPgrasp_YheCD"/>
    <property type="match status" value="1"/>
</dbReference>
<dbReference type="Proteomes" id="UP000284416">
    <property type="component" value="Unassembled WGS sequence"/>
</dbReference>
<proteinExistence type="predicted"/>
<gene>
    <name evidence="1" type="ORF">D1B31_13450</name>
</gene>
<comment type="caution">
    <text evidence="1">The sequence shown here is derived from an EMBL/GenBank/DDBJ whole genome shotgun (WGS) entry which is preliminary data.</text>
</comment>
<protein>
    <submittedName>
        <fullName evidence="1">Uncharacterized protein</fullName>
    </submittedName>
</protein>
<organism evidence="1 2">
    <name type="scientific">Neobacillus notoginsengisoli</name>
    <dbReference type="NCBI Taxonomy" id="1578198"/>
    <lineage>
        <taxon>Bacteria</taxon>
        <taxon>Bacillati</taxon>
        <taxon>Bacillota</taxon>
        <taxon>Bacilli</taxon>
        <taxon>Bacillales</taxon>
        <taxon>Bacillaceae</taxon>
        <taxon>Neobacillus</taxon>
    </lineage>
</organism>
<keyword evidence="2" id="KW-1185">Reference proteome</keyword>